<dbReference type="PROSITE" id="PS00211">
    <property type="entry name" value="ABC_TRANSPORTER_1"/>
    <property type="match status" value="2"/>
</dbReference>
<evidence type="ECO:0000256" key="4">
    <source>
        <dbReference type="ARBA" id="ARBA00022692"/>
    </source>
</evidence>
<sequence length="1364" mass="148571">MSESTQKDVVGNQKSKFLNAETYKNGIFKIFTFIRILFSLDYTITDVLLIVCGVFFSIASGVPFPLLGIVFGELINDLNTANCSASASSNSNITDGVRQKVLYVIYITIANFCFIYIHCSCWSYASERIARRYRRRYFESIIKQETGYIEGLPAGDVILRLVSDIEVLQSGTSEKVGIVIATVSYFVTSYIVAFIKVPQIAGMLVSVVPCYFFMSYVGGYFIKKYAGRVAEHVNAATSIASSSLSHLTLVHAFNSNERLEKLFSDHLSQSRIDAVKKAATHAVQLGLLYFIAYSSNALAFWEGSRLIADSVESGNSGTSVGAVYTVIFILIDASFILSQVAPFVHIFASAAGASERLLAVINRDSKIDGTGESGDKSAPFDSDDIIFHDVHFTYPSRPDVPVLKGVNFAIPCRKHTAIVGPSGGGKSTVVSLLERFYDPESGKLSVGGQDFRDLNVRYLRGNIGFVQQEPSLLDRSILENIAYGLVVSAAEKHQALTPIIVSSALTEFTEKIRNGLSEAEALEQYDPKVGEIVKLVREAAASSNALGFIDTLPHGFATSVGPSGNHLSGGQKQRIALARALVREPVLLILDEATAALDSISEQLIQEALANLADRVTVVSIAHRLATAKDAYKIIVLRNGHVAEEGSHVDLIEKGGTYADMVRLQNLGKLDPVATSHGSTGDEIREARIEELSPDASETLPSVSSTTPTKDLPPKYAVESVDEKSNEVTEPTEKENEDKKRKRSRWFTMKFTLSLLRPNMGYLLLGLAMSVVIGGSYIAEAVIFGHTVSSLSPCTGADSIRHGGHLYGLLFFIMAIVEFSANVIGGSAFGWAADKILYRIRVLSLRSLLSQTIQWHSMEGRTPGTLITLITSDATALTNITGTTIGLLLAAAVNLVAGLVVSFIMAWKITIVLLPTIPVLLVSGVMKLRTQAKFAERHQKAFADATAITVEAVDNIRMVSAFSLEKQSCAVYERALQAPYREILSSIAFGNIFLALSFSISNLVYALAYWWGTRQVVAGLYSQTQFFIILPALLFSTQSCSQMFALAPDISKVGISASNITELLTTRSADEELAPGSLNKVSDYDTALLKEKLYDTEAAHPEQQGLDATGTSPSTDGIGIELQNVHFEYPSRPGRPVLRGLSLKIQPGQFVALVGPSGSGKSTIFATLERFYRPESGSVIFDGADITRQLGTGFRDDVALVPQENVLFEGSIAFNIGLGARPGHQPSQEEIEEACRRADIHDVIMALPEGYQTQCNNNGKQFSGGQRQRLSIARALVRRPRLLLLDESTSALDVESEKRIQEVLTTLEGRTTIVAIAHRLNTIYKADQIFLIEEGRCADQGTHSELVERSEMYRTSVIHQSLQI</sequence>
<dbReference type="SUPFAM" id="SSF90123">
    <property type="entry name" value="ABC transporter transmembrane region"/>
    <property type="match status" value="2"/>
</dbReference>
<keyword evidence="3" id="KW-0813">Transport</keyword>
<feature type="domain" description="ABC transmembrane type-1" evidence="13">
    <location>
        <begin position="764"/>
        <end position="1052"/>
    </location>
</feature>
<feature type="domain" description="ABC transporter" evidence="12">
    <location>
        <begin position="1120"/>
        <end position="1359"/>
    </location>
</feature>
<proteinExistence type="inferred from homology"/>
<feature type="domain" description="ABC transmembrane type-1" evidence="13">
    <location>
        <begin position="53"/>
        <end position="349"/>
    </location>
</feature>
<dbReference type="InterPro" id="IPR017871">
    <property type="entry name" value="ABC_transporter-like_CS"/>
</dbReference>
<dbReference type="InterPro" id="IPR003593">
    <property type="entry name" value="AAA+_ATPase"/>
</dbReference>
<keyword evidence="6" id="KW-0547">Nucleotide-binding</keyword>
<gene>
    <name evidence="14" type="ORF">PISL3812_07066</name>
</gene>
<feature type="transmembrane region" description="Helical" evidence="11">
    <location>
        <begin position="201"/>
        <end position="222"/>
    </location>
</feature>
<dbReference type="SMART" id="SM00382">
    <property type="entry name" value="AAA"/>
    <property type="match status" value="2"/>
</dbReference>
<feature type="transmembrane region" description="Helical" evidence="11">
    <location>
        <begin position="176"/>
        <end position="195"/>
    </location>
</feature>
<keyword evidence="9 11" id="KW-0472">Membrane</keyword>
<keyword evidence="5" id="KW-0677">Repeat</keyword>
<feature type="transmembrane region" description="Helical" evidence="11">
    <location>
        <begin position="885"/>
        <end position="905"/>
    </location>
</feature>
<evidence type="ECO:0000259" key="12">
    <source>
        <dbReference type="PROSITE" id="PS50893"/>
    </source>
</evidence>
<comment type="similarity">
    <text evidence="2">Belongs to the ABC transporter superfamily. ABCB family. Multidrug resistance exporter (TC 3.A.1.201) subfamily.</text>
</comment>
<dbReference type="CDD" id="cd18578">
    <property type="entry name" value="ABC_6TM_Pgp_ABCB1_D2_like"/>
    <property type="match status" value="1"/>
</dbReference>
<evidence type="ECO:0000256" key="10">
    <source>
        <dbReference type="SAM" id="MobiDB-lite"/>
    </source>
</evidence>
<evidence type="ECO:0000256" key="7">
    <source>
        <dbReference type="ARBA" id="ARBA00022840"/>
    </source>
</evidence>
<dbReference type="GO" id="GO:0015421">
    <property type="term" value="F:ABC-type oligopeptide transporter activity"/>
    <property type="evidence" value="ECO:0007669"/>
    <property type="project" value="TreeGrafter"/>
</dbReference>
<dbReference type="STRING" id="28573.A0A0U1M392"/>
<dbReference type="EMBL" id="CVMT01000007">
    <property type="protein sequence ID" value="CRG90025.1"/>
    <property type="molecule type" value="Genomic_DNA"/>
</dbReference>
<dbReference type="InterPro" id="IPR027417">
    <property type="entry name" value="P-loop_NTPase"/>
</dbReference>
<dbReference type="InterPro" id="IPR003439">
    <property type="entry name" value="ABC_transporter-like_ATP-bd"/>
</dbReference>
<dbReference type="Gene3D" id="3.40.50.300">
    <property type="entry name" value="P-loop containing nucleotide triphosphate hydrolases"/>
    <property type="match status" value="2"/>
</dbReference>
<dbReference type="FunFam" id="3.40.50.300:FF:000913">
    <property type="entry name" value="ABC multidrug transporter SitT"/>
    <property type="match status" value="1"/>
</dbReference>
<feature type="transmembrane region" description="Helical" evidence="11">
    <location>
        <begin position="101"/>
        <end position="125"/>
    </location>
</feature>
<dbReference type="Proteomes" id="UP000054383">
    <property type="component" value="Unassembled WGS sequence"/>
</dbReference>
<evidence type="ECO:0000256" key="1">
    <source>
        <dbReference type="ARBA" id="ARBA00004651"/>
    </source>
</evidence>
<feature type="transmembrane region" description="Helical" evidence="11">
    <location>
        <begin position="278"/>
        <end position="301"/>
    </location>
</feature>
<feature type="compositionally biased region" description="Polar residues" evidence="10">
    <location>
        <begin position="699"/>
        <end position="709"/>
    </location>
</feature>
<evidence type="ECO:0000256" key="3">
    <source>
        <dbReference type="ARBA" id="ARBA00022448"/>
    </source>
</evidence>
<dbReference type="InterPro" id="IPR039421">
    <property type="entry name" value="Type_1_exporter"/>
</dbReference>
<accession>A0A0U1M392</accession>
<dbReference type="PROSITE" id="PS50893">
    <property type="entry name" value="ABC_TRANSPORTER_2"/>
    <property type="match status" value="2"/>
</dbReference>
<evidence type="ECO:0000259" key="13">
    <source>
        <dbReference type="PROSITE" id="PS50929"/>
    </source>
</evidence>
<feature type="transmembrane region" description="Helical" evidence="11">
    <location>
        <begin position="911"/>
        <end position="928"/>
    </location>
</feature>
<evidence type="ECO:0000313" key="15">
    <source>
        <dbReference type="Proteomes" id="UP000054383"/>
    </source>
</evidence>
<dbReference type="GO" id="GO:0005743">
    <property type="term" value="C:mitochondrial inner membrane"/>
    <property type="evidence" value="ECO:0007669"/>
    <property type="project" value="TreeGrafter"/>
</dbReference>
<dbReference type="OrthoDB" id="6500128at2759"/>
<dbReference type="PROSITE" id="PS50929">
    <property type="entry name" value="ABC_TM1F"/>
    <property type="match status" value="2"/>
</dbReference>
<dbReference type="Pfam" id="PF00005">
    <property type="entry name" value="ABC_tran"/>
    <property type="match status" value="2"/>
</dbReference>
<feature type="transmembrane region" description="Helical" evidence="11">
    <location>
        <begin position="983"/>
        <end position="1010"/>
    </location>
</feature>
<dbReference type="Gene3D" id="1.20.1560.10">
    <property type="entry name" value="ABC transporter type 1, transmembrane domain"/>
    <property type="match status" value="1"/>
</dbReference>
<dbReference type="GO" id="GO:0005524">
    <property type="term" value="F:ATP binding"/>
    <property type="evidence" value="ECO:0007669"/>
    <property type="project" value="UniProtKB-KW"/>
</dbReference>
<evidence type="ECO:0000256" key="8">
    <source>
        <dbReference type="ARBA" id="ARBA00022989"/>
    </source>
</evidence>
<keyword evidence="7" id="KW-0067">ATP-binding</keyword>
<name>A0A0U1M392_TALIS</name>
<dbReference type="SUPFAM" id="SSF52540">
    <property type="entry name" value="P-loop containing nucleoside triphosphate hydrolases"/>
    <property type="match status" value="2"/>
</dbReference>
<dbReference type="OMA" id="SCGQMFA"/>
<dbReference type="InterPro" id="IPR011527">
    <property type="entry name" value="ABC1_TM_dom"/>
</dbReference>
<comment type="subcellular location">
    <subcellularLocation>
        <location evidence="1">Cell membrane</location>
        <topology evidence="1">Multi-pass membrane protein</topology>
    </subcellularLocation>
</comment>
<keyword evidence="15" id="KW-1185">Reference proteome</keyword>
<evidence type="ECO:0000313" key="14">
    <source>
        <dbReference type="EMBL" id="CRG90025.1"/>
    </source>
</evidence>
<keyword evidence="8 11" id="KW-1133">Transmembrane helix</keyword>
<keyword evidence="4 11" id="KW-0812">Transmembrane</keyword>
<dbReference type="CDD" id="cd18577">
    <property type="entry name" value="ABC_6TM_Pgp_ABCB1_D1_like"/>
    <property type="match status" value="1"/>
</dbReference>
<protein>
    <submittedName>
        <fullName evidence="14">ABC transporter B family member 2</fullName>
    </submittedName>
</protein>
<feature type="transmembrane region" description="Helical" evidence="11">
    <location>
        <begin position="47"/>
        <end position="71"/>
    </location>
</feature>
<evidence type="ECO:0000256" key="9">
    <source>
        <dbReference type="ARBA" id="ARBA00023136"/>
    </source>
</evidence>
<dbReference type="GO" id="GO:0016887">
    <property type="term" value="F:ATP hydrolysis activity"/>
    <property type="evidence" value="ECO:0007669"/>
    <property type="project" value="InterPro"/>
</dbReference>
<evidence type="ECO:0000256" key="5">
    <source>
        <dbReference type="ARBA" id="ARBA00022737"/>
    </source>
</evidence>
<dbReference type="GO" id="GO:0005886">
    <property type="term" value="C:plasma membrane"/>
    <property type="evidence" value="ECO:0007669"/>
    <property type="project" value="UniProtKB-SubCell"/>
</dbReference>
<dbReference type="InterPro" id="IPR036640">
    <property type="entry name" value="ABC1_TM_sf"/>
</dbReference>
<dbReference type="GO" id="GO:0090374">
    <property type="term" value="P:oligopeptide export from mitochondrion"/>
    <property type="evidence" value="ECO:0007669"/>
    <property type="project" value="TreeGrafter"/>
</dbReference>
<feature type="transmembrane region" description="Helical" evidence="11">
    <location>
        <begin position="806"/>
        <end position="831"/>
    </location>
</feature>
<organism evidence="14 15">
    <name type="scientific">Talaromyces islandicus</name>
    <name type="common">Penicillium islandicum</name>
    <dbReference type="NCBI Taxonomy" id="28573"/>
    <lineage>
        <taxon>Eukaryota</taxon>
        <taxon>Fungi</taxon>
        <taxon>Dikarya</taxon>
        <taxon>Ascomycota</taxon>
        <taxon>Pezizomycotina</taxon>
        <taxon>Eurotiomycetes</taxon>
        <taxon>Eurotiomycetidae</taxon>
        <taxon>Eurotiales</taxon>
        <taxon>Trichocomaceae</taxon>
        <taxon>Talaromyces</taxon>
        <taxon>Talaromyces sect. Islandici</taxon>
    </lineage>
</organism>
<feature type="transmembrane region" description="Helical" evidence="11">
    <location>
        <begin position="321"/>
        <end position="348"/>
    </location>
</feature>
<dbReference type="PANTHER" id="PTHR43394">
    <property type="entry name" value="ATP-DEPENDENT PERMEASE MDL1, MITOCHONDRIAL"/>
    <property type="match status" value="1"/>
</dbReference>
<dbReference type="Pfam" id="PF00664">
    <property type="entry name" value="ABC_membrane"/>
    <property type="match status" value="2"/>
</dbReference>
<feature type="transmembrane region" description="Helical" evidence="11">
    <location>
        <begin position="762"/>
        <end position="786"/>
    </location>
</feature>
<evidence type="ECO:0000256" key="11">
    <source>
        <dbReference type="SAM" id="Phobius"/>
    </source>
</evidence>
<feature type="compositionally biased region" description="Basic and acidic residues" evidence="10">
    <location>
        <begin position="721"/>
        <end position="739"/>
    </location>
</feature>
<dbReference type="PANTHER" id="PTHR43394:SF11">
    <property type="entry name" value="ATP-BINDING CASSETTE TRANSPORTER"/>
    <property type="match status" value="1"/>
</dbReference>
<feature type="domain" description="ABC transporter" evidence="12">
    <location>
        <begin position="385"/>
        <end position="664"/>
    </location>
</feature>
<dbReference type="FunFam" id="1.20.1560.10:FF:000057">
    <property type="entry name" value="ABC multidrug transporter SitT"/>
    <property type="match status" value="1"/>
</dbReference>
<reference evidence="14 15" key="1">
    <citation type="submission" date="2015-04" db="EMBL/GenBank/DDBJ databases">
        <authorList>
            <person name="Syromyatnikov M.Y."/>
            <person name="Popov V.N."/>
        </authorList>
    </citation>
    <scope>NUCLEOTIDE SEQUENCE [LARGE SCALE GENOMIC DNA]</scope>
    <source>
        <strain evidence="14">WF-38-12</strain>
    </source>
</reference>
<feature type="region of interest" description="Disordered" evidence="10">
    <location>
        <begin position="691"/>
        <end position="741"/>
    </location>
</feature>
<evidence type="ECO:0000256" key="6">
    <source>
        <dbReference type="ARBA" id="ARBA00022741"/>
    </source>
</evidence>
<evidence type="ECO:0000256" key="2">
    <source>
        <dbReference type="ARBA" id="ARBA00007577"/>
    </source>
</evidence>